<dbReference type="OrthoDB" id="10054259at2759"/>
<accession>A0A4C1UW41</accession>
<evidence type="ECO:0000313" key="2">
    <source>
        <dbReference type="Proteomes" id="UP000299102"/>
    </source>
</evidence>
<keyword evidence="2" id="KW-1185">Reference proteome</keyword>
<name>A0A4C1UW41_EUMVA</name>
<evidence type="ECO:0000313" key="1">
    <source>
        <dbReference type="EMBL" id="GBP30703.1"/>
    </source>
</evidence>
<protein>
    <submittedName>
        <fullName evidence="1">Uncharacterized protein</fullName>
    </submittedName>
</protein>
<gene>
    <name evidence="1" type="ORF">EVAR_75926_1</name>
</gene>
<dbReference type="Proteomes" id="UP000299102">
    <property type="component" value="Unassembled WGS sequence"/>
</dbReference>
<dbReference type="EMBL" id="BGZK01000236">
    <property type="protein sequence ID" value="GBP30703.1"/>
    <property type="molecule type" value="Genomic_DNA"/>
</dbReference>
<sequence length="78" mass="8665">MNTERDTRNITADEYNAYSAKNVQLAGQEVAGARLMRVYVDSVLKQVPLPGSELFLHEYINRAGVIGSRTKVPPELAM</sequence>
<proteinExistence type="predicted"/>
<reference evidence="1 2" key="1">
    <citation type="journal article" date="2019" name="Commun. Biol.">
        <title>The bagworm genome reveals a unique fibroin gene that provides high tensile strength.</title>
        <authorList>
            <person name="Kono N."/>
            <person name="Nakamura H."/>
            <person name="Ohtoshi R."/>
            <person name="Tomita M."/>
            <person name="Numata K."/>
            <person name="Arakawa K."/>
        </authorList>
    </citation>
    <scope>NUCLEOTIDE SEQUENCE [LARGE SCALE GENOMIC DNA]</scope>
</reference>
<comment type="caution">
    <text evidence="1">The sequence shown here is derived from an EMBL/GenBank/DDBJ whole genome shotgun (WGS) entry which is preliminary data.</text>
</comment>
<dbReference type="AlphaFoldDB" id="A0A4C1UW41"/>
<organism evidence="1 2">
    <name type="scientific">Eumeta variegata</name>
    <name type="common">Bagworm moth</name>
    <name type="synonym">Eumeta japonica</name>
    <dbReference type="NCBI Taxonomy" id="151549"/>
    <lineage>
        <taxon>Eukaryota</taxon>
        <taxon>Metazoa</taxon>
        <taxon>Ecdysozoa</taxon>
        <taxon>Arthropoda</taxon>
        <taxon>Hexapoda</taxon>
        <taxon>Insecta</taxon>
        <taxon>Pterygota</taxon>
        <taxon>Neoptera</taxon>
        <taxon>Endopterygota</taxon>
        <taxon>Lepidoptera</taxon>
        <taxon>Glossata</taxon>
        <taxon>Ditrysia</taxon>
        <taxon>Tineoidea</taxon>
        <taxon>Psychidae</taxon>
        <taxon>Oiketicinae</taxon>
        <taxon>Eumeta</taxon>
    </lineage>
</organism>